<evidence type="ECO:0000313" key="2">
    <source>
        <dbReference type="EMBL" id="RHD04766.1"/>
    </source>
</evidence>
<gene>
    <name evidence="2" type="ORF">DW813_04960</name>
</gene>
<reference evidence="2 3" key="1">
    <citation type="submission" date="2018-08" db="EMBL/GenBank/DDBJ databases">
        <title>A genome reference for cultivated species of the human gut microbiota.</title>
        <authorList>
            <person name="Zou Y."/>
            <person name="Xue W."/>
            <person name="Luo G."/>
        </authorList>
    </citation>
    <scope>NUCLEOTIDE SEQUENCE [LARGE SCALE GENOMIC DNA]</scope>
    <source>
        <strain evidence="2 3">AM32-8LB</strain>
    </source>
</reference>
<protein>
    <submittedName>
        <fullName evidence="2">FeoB-associated Cys-rich membrane protein</fullName>
    </submittedName>
</protein>
<sequence length="74" mass="8112">MSGCMGSRIACLSGRRIIIVMKIGDYIVLGVILLWLVLAFCWMHRQKKRGNCIGCSGCAGKNCKKCEKNDGDGM</sequence>
<dbReference type="Proteomes" id="UP000266391">
    <property type="component" value="Unassembled WGS sequence"/>
</dbReference>
<dbReference type="EMBL" id="QSIQ01000005">
    <property type="protein sequence ID" value="RHD04766.1"/>
    <property type="molecule type" value="Genomic_DNA"/>
</dbReference>
<dbReference type="AlphaFoldDB" id="A0A396AKJ2"/>
<organism evidence="2 3">
    <name type="scientific">Roseburia inulinivorans</name>
    <dbReference type="NCBI Taxonomy" id="360807"/>
    <lineage>
        <taxon>Bacteria</taxon>
        <taxon>Bacillati</taxon>
        <taxon>Bacillota</taxon>
        <taxon>Clostridia</taxon>
        <taxon>Lachnospirales</taxon>
        <taxon>Lachnospiraceae</taxon>
        <taxon>Roseburia</taxon>
    </lineage>
</organism>
<evidence type="ECO:0000313" key="3">
    <source>
        <dbReference type="Proteomes" id="UP000266391"/>
    </source>
</evidence>
<evidence type="ECO:0000256" key="1">
    <source>
        <dbReference type="SAM" id="Phobius"/>
    </source>
</evidence>
<keyword evidence="1" id="KW-0472">Membrane</keyword>
<feature type="transmembrane region" description="Helical" evidence="1">
    <location>
        <begin position="23"/>
        <end position="43"/>
    </location>
</feature>
<keyword evidence="1" id="KW-0812">Transmembrane</keyword>
<accession>A0A396AKJ2</accession>
<keyword evidence="1" id="KW-1133">Transmembrane helix</keyword>
<comment type="caution">
    <text evidence="2">The sequence shown here is derived from an EMBL/GenBank/DDBJ whole genome shotgun (WGS) entry which is preliminary data.</text>
</comment>
<name>A0A396AKJ2_9FIRM</name>
<proteinExistence type="predicted"/>